<proteinExistence type="predicted"/>
<dbReference type="Proteomes" id="UP000807542">
    <property type="component" value="Unassembled WGS sequence"/>
</dbReference>
<evidence type="ECO:0000256" key="1">
    <source>
        <dbReference type="SAM" id="MobiDB-lite"/>
    </source>
</evidence>
<sequence length="126" mass="14165">MKYKLQTLLAITAVAVIFNLPMAQAESYQVCVDKYTDASGNRTASLSDCHGNDYVIRPQSMRPNSVVSGSDRRMYSSGRERSSGRYQVDESIYASDRWCDDSGCYRIQNKRNLCVLEVTGELVDCN</sequence>
<dbReference type="RefSeq" id="WP_228397489.1">
    <property type="nucleotide sequence ID" value="NZ_JADRCP010000001.1"/>
</dbReference>
<feature type="compositionally biased region" description="Basic and acidic residues" evidence="1">
    <location>
        <begin position="70"/>
        <end position="82"/>
    </location>
</feature>
<dbReference type="EMBL" id="JADRCQ010000001">
    <property type="protein sequence ID" value="MBK5072379.1"/>
    <property type="molecule type" value="Genomic_DNA"/>
</dbReference>
<evidence type="ECO:0000313" key="6">
    <source>
        <dbReference type="Proteomes" id="UP001296969"/>
    </source>
</evidence>
<keyword evidence="6" id="KW-1185">Reference proteome</keyword>
<dbReference type="EMBL" id="JADRCP010000001">
    <property type="protein sequence ID" value="MBK5175688.1"/>
    <property type="molecule type" value="Genomic_DNA"/>
</dbReference>
<evidence type="ECO:0000313" key="3">
    <source>
        <dbReference type="EMBL" id="MBK5072379.1"/>
    </source>
</evidence>
<evidence type="ECO:0000313" key="4">
    <source>
        <dbReference type="EMBL" id="MBK5175688.1"/>
    </source>
</evidence>
<reference evidence="4 6" key="1">
    <citation type="submission" date="2020-11" db="EMBL/GenBank/DDBJ databases">
        <title>Insectihabitans protaetiae gen. nov. sp. nov. and Insectihabitans allomyrinae sp. nov., isolated from larvae of Protaetia brevitarsis seulensis and Allomyrina dichotoma, respectively.</title>
        <authorList>
            <person name="Lee S.D."/>
            <person name="Byeon Y.-S."/>
            <person name="Kim S.-M."/>
            <person name="Yang H.L."/>
            <person name="Kim I.S."/>
        </authorList>
    </citation>
    <scope>NUCLEOTIDE SEQUENCE</scope>
    <source>
        <strain evidence="4">CWB-B4</strain>
        <strain evidence="3 6">CWB-B43</strain>
    </source>
</reference>
<evidence type="ECO:0000313" key="5">
    <source>
        <dbReference type="Proteomes" id="UP000807542"/>
    </source>
</evidence>
<evidence type="ECO:0008006" key="7">
    <source>
        <dbReference type="Google" id="ProtNLM"/>
    </source>
</evidence>
<accession>A0A9D7AGN7</accession>
<dbReference type="Proteomes" id="UP001296969">
    <property type="component" value="Unassembled WGS sequence"/>
</dbReference>
<name>A0A9D7AGN7_9GAMM</name>
<feature type="signal peptide" evidence="2">
    <location>
        <begin position="1"/>
        <end position="25"/>
    </location>
</feature>
<protein>
    <recommendedName>
        <fullName evidence="7">Cyanovirin-N domain-containing protein</fullName>
    </recommendedName>
</protein>
<dbReference type="AlphaFoldDB" id="A0A9D7AGN7"/>
<feature type="region of interest" description="Disordered" evidence="1">
    <location>
        <begin position="62"/>
        <end position="82"/>
    </location>
</feature>
<keyword evidence="2" id="KW-0732">Signal</keyword>
<gene>
    <name evidence="4" type="ORF">I2492_05030</name>
    <name evidence="3" type="ORF">I2493_05030</name>
</gene>
<comment type="caution">
    <text evidence="4">The sequence shown here is derived from an EMBL/GenBank/DDBJ whole genome shotgun (WGS) entry which is preliminary data.</text>
</comment>
<evidence type="ECO:0000256" key="2">
    <source>
        <dbReference type="SAM" id="SignalP"/>
    </source>
</evidence>
<feature type="chain" id="PRO_5039371472" description="Cyanovirin-N domain-containing protein" evidence="2">
    <location>
        <begin position="26"/>
        <end position="126"/>
    </location>
</feature>
<organism evidence="4 5">
    <name type="scientific">Limnobaculum xujianqingii</name>
    <dbReference type="NCBI Taxonomy" id="2738837"/>
    <lineage>
        <taxon>Bacteria</taxon>
        <taxon>Pseudomonadati</taxon>
        <taxon>Pseudomonadota</taxon>
        <taxon>Gammaproteobacteria</taxon>
        <taxon>Enterobacterales</taxon>
        <taxon>Budviciaceae</taxon>
        <taxon>Limnobaculum</taxon>
    </lineage>
</organism>